<evidence type="ECO:0000256" key="2">
    <source>
        <dbReference type="PROSITE-ProRule" id="PRU00169"/>
    </source>
</evidence>
<dbReference type="RefSeq" id="WP_137335232.1">
    <property type="nucleotide sequence ID" value="NZ_CP040078.1"/>
</dbReference>
<evidence type="ECO:0000256" key="1">
    <source>
        <dbReference type="ARBA" id="ARBA00022553"/>
    </source>
</evidence>
<dbReference type="Proteomes" id="UP000298656">
    <property type="component" value="Chromosome 2"/>
</dbReference>
<dbReference type="InterPro" id="IPR050595">
    <property type="entry name" value="Bact_response_regulator"/>
</dbReference>
<protein>
    <submittedName>
        <fullName evidence="4">Response regulator</fullName>
    </submittedName>
</protein>
<dbReference type="OrthoDB" id="9800897at2"/>
<dbReference type="PROSITE" id="PS50110">
    <property type="entry name" value="RESPONSE_REGULATORY"/>
    <property type="match status" value="1"/>
</dbReference>
<evidence type="ECO:0000313" key="4">
    <source>
        <dbReference type="EMBL" id="QCP52461.1"/>
    </source>
</evidence>
<evidence type="ECO:0000259" key="3">
    <source>
        <dbReference type="PROSITE" id="PS50110"/>
    </source>
</evidence>
<dbReference type="AlphaFoldDB" id="A0A4P8IVJ4"/>
<dbReference type="SMART" id="SM00448">
    <property type="entry name" value="REC"/>
    <property type="match status" value="1"/>
</dbReference>
<dbReference type="GO" id="GO:0000160">
    <property type="term" value="P:phosphorelay signal transduction system"/>
    <property type="evidence" value="ECO:0007669"/>
    <property type="project" value="InterPro"/>
</dbReference>
<feature type="modified residue" description="4-aspartylphosphate" evidence="2">
    <location>
        <position position="52"/>
    </location>
</feature>
<accession>A0A4P8IVJ4</accession>
<dbReference type="InterPro" id="IPR001789">
    <property type="entry name" value="Sig_transdc_resp-reg_receiver"/>
</dbReference>
<dbReference type="InterPro" id="IPR011006">
    <property type="entry name" value="CheY-like_superfamily"/>
</dbReference>
<feature type="domain" description="Response regulatory" evidence="3">
    <location>
        <begin position="3"/>
        <end position="116"/>
    </location>
</feature>
<dbReference type="EMBL" id="CP040078">
    <property type="protein sequence ID" value="QCP52461.1"/>
    <property type="molecule type" value="Genomic_DNA"/>
</dbReference>
<dbReference type="SUPFAM" id="SSF52172">
    <property type="entry name" value="CheY-like"/>
    <property type="match status" value="1"/>
</dbReference>
<evidence type="ECO:0000313" key="5">
    <source>
        <dbReference type="Proteomes" id="UP000298656"/>
    </source>
</evidence>
<reference evidence="4 5" key="1">
    <citation type="submission" date="2019-05" db="EMBL/GenBank/DDBJ databases">
        <title>Burkholderia sp. DHOD12, isolated from subtropical forest soil.</title>
        <authorList>
            <person name="Gao Z.-H."/>
            <person name="Qiu L.-H."/>
        </authorList>
    </citation>
    <scope>NUCLEOTIDE SEQUENCE [LARGE SCALE GENOMIC DNA]</scope>
    <source>
        <strain evidence="4 5">DHOD12</strain>
    </source>
</reference>
<dbReference type="PANTHER" id="PTHR44591">
    <property type="entry name" value="STRESS RESPONSE REGULATOR PROTEIN 1"/>
    <property type="match status" value="1"/>
</dbReference>
<dbReference type="Gene3D" id="3.40.50.2300">
    <property type="match status" value="1"/>
</dbReference>
<name>A0A4P8IVJ4_9BURK</name>
<dbReference type="KEGG" id="tvl:FAZ95_25160"/>
<proteinExistence type="predicted"/>
<sequence>MVTILAVDDDPNLLRALGVLFEEEGYRVLTACDAQAAMAIAVAERPDVILTDYMMPGINGAEFCRRLKSNFTTARIPVVVLTALYPPPSASEDLWHAVLTKPVSVANLLKAVRAFWDRTGPNAPAC</sequence>
<gene>
    <name evidence="4" type="ORF">FAZ95_25160</name>
</gene>
<keyword evidence="5" id="KW-1185">Reference proteome</keyword>
<keyword evidence="1 2" id="KW-0597">Phosphoprotein</keyword>
<dbReference type="PANTHER" id="PTHR44591:SF3">
    <property type="entry name" value="RESPONSE REGULATORY DOMAIN-CONTAINING PROTEIN"/>
    <property type="match status" value="1"/>
</dbReference>
<dbReference type="Pfam" id="PF00072">
    <property type="entry name" value="Response_reg"/>
    <property type="match status" value="1"/>
</dbReference>
<organism evidence="4 5">
    <name type="scientific">Trinickia violacea</name>
    <dbReference type="NCBI Taxonomy" id="2571746"/>
    <lineage>
        <taxon>Bacteria</taxon>
        <taxon>Pseudomonadati</taxon>
        <taxon>Pseudomonadota</taxon>
        <taxon>Betaproteobacteria</taxon>
        <taxon>Burkholderiales</taxon>
        <taxon>Burkholderiaceae</taxon>
        <taxon>Trinickia</taxon>
    </lineage>
</organism>